<accession>A0A0D2K3A8</accession>
<evidence type="ECO:0008006" key="3">
    <source>
        <dbReference type="Google" id="ProtNLM"/>
    </source>
</evidence>
<dbReference type="Proteomes" id="UP000032233">
    <property type="component" value="Unassembled WGS sequence"/>
</dbReference>
<dbReference type="STRING" id="1429043.X474_00285"/>
<name>A0A0D2K3A8_9BACT</name>
<evidence type="ECO:0000313" key="2">
    <source>
        <dbReference type="Proteomes" id="UP000032233"/>
    </source>
</evidence>
<dbReference type="AlphaFoldDB" id="A0A0D2K3A8"/>
<gene>
    <name evidence="1" type="ORF">X474_00285</name>
</gene>
<reference evidence="1 2" key="1">
    <citation type="submission" date="2013-11" db="EMBL/GenBank/DDBJ databases">
        <title>Metagenomic analysis of a methanogenic consortium involved in long chain n-alkane degradation.</title>
        <authorList>
            <person name="Davidova I.A."/>
            <person name="Callaghan A.V."/>
            <person name="Wawrik B."/>
            <person name="Pruitt S."/>
            <person name="Marks C."/>
            <person name="Duncan K.E."/>
            <person name="Suflita J.M."/>
        </authorList>
    </citation>
    <scope>NUCLEOTIDE SEQUENCE [LARGE SCALE GENOMIC DNA]</scope>
    <source>
        <strain evidence="1 2">SPR</strain>
    </source>
</reference>
<dbReference type="RefSeq" id="WP_044346065.1">
    <property type="nucleotide sequence ID" value="NZ_AZAC01000001.1"/>
</dbReference>
<evidence type="ECO:0000313" key="1">
    <source>
        <dbReference type="EMBL" id="KIX16025.1"/>
    </source>
</evidence>
<dbReference type="OrthoDB" id="7345320at2"/>
<dbReference type="Pfam" id="PF08905">
    <property type="entry name" value="DUF1850"/>
    <property type="match status" value="1"/>
</dbReference>
<comment type="caution">
    <text evidence="1">The sequence shown here is derived from an EMBL/GenBank/DDBJ whole genome shotgun (WGS) entry which is preliminary data.</text>
</comment>
<dbReference type="EMBL" id="AZAC01000001">
    <property type="protein sequence ID" value="KIX16025.1"/>
    <property type="molecule type" value="Genomic_DNA"/>
</dbReference>
<keyword evidence="2" id="KW-1185">Reference proteome</keyword>
<dbReference type="InterPro" id="IPR015001">
    <property type="entry name" value="DUF1850"/>
</dbReference>
<organism evidence="1 2">
    <name type="scientific">Dethiosulfatarculus sandiegensis</name>
    <dbReference type="NCBI Taxonomy" id="1429043"/>
    <lineage>
        <taxon>Bacteria</taxon>
        <taxon>Pseudomonadati</taxon>
        <taxon>Thermodesulfobacteriota</taxon>
        <taxon>Desulfarculia</taxon>
        <taxon>Desulfarculales</taxon>
        <taxon>Desulfarculaceae</taxon>
        <taxon>Dethiosulfatarculus</taxon>
    </lineage>
</organism>
<proteinExistence type="predicted"/>
<sequence>MKKPARLTIKALCLTGLALLVAWLLPSEQLLVVTRLSDQNPILEAPLKGEMGFTLYYHHSVNGMPIWEVHSVDKEGRIFIEEERFVSFNAGMGHWQGHGTHVNKDGFQSLVGIHKPTGDFVLRVGSPKVGHTVIVGPKRTNLSLLAPGQAVQFSIRPMSFLEKTWRKFLPNSETFAPGAANDRSSRNLKS</sequence>
<protein>
    <recommendedName>
        <fullName evidence="3">DUF1850 domain-containing protein</fullName>
    </recommendedName>
</protein>
<dbReference type="InParanoid" id="A0A0D2K3A8"/>